<dbReference type="InterPro" id="IPR006143">
    <property type="entry name" value="RND_pump_MFP"/>
</dbReference>
<protein>
    <submittedName>
        <fullName evidence="6">Membrane fusion protein, multidrug efflux system</fullName>
    </submittedName>
</protein>
<evidence type="ECO:0000259" key="4">
    <source>
        <dbReference type="Pfam" id="PF25944"/>
    </source>
</evidence>
<dbReference type="InterPro" id="IPR058626">
    <property type="entry name" value="MdtA-like_b-barrel"/>
</dbReference>
<evidence type="ECO:0000259" key="5">
    <source>
        <dbReference type="Pfam" id="PF25967"/>
    </source>
</evidence>
<comment type="similarity">
    <text evidence="2">Belongs to the membrane fusion protein (MFP) (TC 8.A.1) family.</text>
</comment>
<name>A0A1M5CS19_9BACE</name>
<keyword evidence="7" id="KW-1185">Reference proteome</keyword>
<dbReference type="InterPro" id="IPR058627">
    <property type="entry name" value="MdtA-like_C"/>
</dbReference>
<organism evidence="6 7">
    <name type="scientific">Bacteroides luti</name>
    <dbReference type="NCBI Taxonomy" id="1297750"/>
    <lineage>
        <taxon>Bacteria</taxon>
        <taxon>Pseudomonadati</taxon>
        <taxon>Bacteroidota</taxon>
        <taxon>Bacteroidia</taxon>
        <taxon>Bacteroidales</taxon>
        <taxon>Bacteroidaceae</taxon>
        <taxon>Bacteroides</taxon>
    </lineage>
</organism>
<dbReference type="Pfam" id="PF25917">
    <property type="entry name" value="BSH_RND"/>
    <property type="match status" value="1"/>
</dbReference>
<evidence type="ECO:0000256" key="2">
    <source>
        <dbReference type="ARBA" id="ARBA00009477"/>
    </source>
</evidence>
<proteinExistence type="inferred from homology"/>
<dbReference type="Gene3D" id="1.10.287.470">
    <property type="entry name" value="Helix hairpin bin"/>
    <property type="match status" value="1"/>
</dbReference>
<feature type="domain" description="Multidrug resistance protein MdtA-like barrel-sandwich hybrid" evidence="3">
    <location>
        <begin position="36"/>
        <end position="176"/>
    </location>
</feature>
<dbReference type="GO" id="GO:0046677">
    <property type="term" value="P:response to antibiotic"/>
    <property type="evidence" value="ECO:0007669"/>
    <property type="project" value="TreeGrafter"/>
</dbReference>
<dbReference type="GO" id="GO:0030313">
    <property type="term" value="C:cell envelope"/>
    <property type="evidence" value="ECO:0007669"/>
    <property type="project" value="UniProtKB-SubCell"/>
</dbReference>
<dbReference type="PANTHER" id="PTHR30158">
    <property type="entry name" value="ACRA/E-RELATED COMPONENT OF DRUG EFFLUX TRANSPORTER"/>
    <property type="match status" value="1"/>
</dbReference>
<dbReference type="NCBIfam" id="TIGR01730">
    <property type="entry name" value="RND_mfp"/>
    <property type="match status" value="1"/>
</dbReference>
<dbReference type="GO" id="GO:0005886">
    <property type="term" value="C:plasma membrane"/>
    <property type="evidence" value="ECO:0007669"/>
    <property type="project" value="TreeGrafter"/>
</dbReference>
<feature type="domain" description="Multidrug resistance protein MdtA-like beta-barrel" evidence="4">
    <location>
        <begin position="182"/>
        <end position="265"/>
    </location>
</feature>
<dbReference type="EMBL" id="FQTV01000010">
    <property type="protein sequence ID" value="SHF57496.1"/>
    <property type="molecule type" value="Genomic_DNA"/>
</dbReference>
<dbReference type="Pfam" id="PF25967">
    <property type="entry name" value="RND-MFP_C"/>
    <property type="match status" value="1"/>
</dbReference>
<dbReference type="Gene3D" id="2.40.420.20">
    <property type="match status" value="1"/>
</dbReference>
<comment type="subcellular location">
    <subcellularLocation>
        <location evidence="1">Cell envelope</location>
    </subcellularLocation>
</comment>
<dbReference type="Pfam" id="PF25944">
    <property type="entry name" value="Beta-barrel_RND"/>
    <property type="match status" value="1"/>
</dbReference>
<sequence>MAGKDMVQEYAVTVLKTSDVELKSSYPATIKGKQDIEIRPQVSGTITKLCVDEGSVVHKGQTLFIIDPVQYQEAVNVAMASVNVAKANVATAKLTAENKRELAKNNIIGSYDLQTAENALLSSKAALAQANAQLISAKKNLSFTRVTSPSNGVVGSIPFRVGSLASPSTVTPLTTVSDISDMYAYFSMTERQLLSLTNEGNSQKDILKKMSNVELQMIDGSIYGETGKVETMSGVIDQSTGSVNVRAKFPNKNRTLRSGGTGSVLIPYKMNNCIVIPQKATYEIQDKKYAYVVDSKSTVKSTPIEIFSLDDGQNYIVTSGLKAGDKIVTEGVGTLKDGMQIKEITPEQAAAKQAQAQQSSEKASK</sequence>
<dbReference type="Gene3D" id="2.40.30.170">
    <property type="match status" value="1"/>
</dbReference>
<reference evidence="6 7" key="1">
    <citation type="submission" date="2016-11" db="EMBL/GenBank/DDBJ databases">
        <authorList>
            <person name="Jaros S."/>
            <person name="Januszkiewicz K."/>
            <person name="Wedrychowicz H."/>
        </authorList>
    </citation>
    <scope>NUCLEOTIDE SEQUENCE [LARGE SCALE GENOMIC DNA]</scope>
    <source>
        <strain evidence="6 7">DSM 26991</strain>
    </source>
</reference>
<dbReference type="STRING" id="1297750.SAMN05444405_110132"/>
<feature type="domain" description="Multidrug resistance protein MdtA-like C-terminal permuted SH3" evidence="5">
    <location>
        <begin position="272"/>
        <end position="333"/>
    </location>
</feature>
<gene>
    <name evidence="6" type="ORF">SAMN05444405_110132</name>
</gene>
<evidence type="ECO:0000313" key="7">
    <source>
        <dbReference type="Proteomes" id="UP000184509"/>
    </source>
</evidence>
<dbReference type="GO" id="GO:0022857">
    <property type="term" value="F:transmembrane transporter activity"/>
    <property type="evidence" value="ECO:0007669"/>
    <property type="project" value="InterPro"/>
</dbReference>
<evidence type="ECO:0000259" key="3">
    <source>
        <dbReference type="Pfam" id="PF25917"/>
    </source>
</evidence>
<dbReference type="FunFam" id="2.40.420.20:FF:000005">
    <property type="entry name" value="Efflux transporter, RND family, MFP subunit"/>
    <property type="match status" value="1"/>
</dbReference>
<evidence type="ECO:0000313" key="6">
    <source>
        <dbReference type="EMBL" id="SHF57496.1"/>
    </source>
</evidence>
<dbReference type="Gene3D" id="2.40.50.100">
    <property type="match status" value="1"/>
</dbReference>
<evidence type="ECO:0000256" key="1">
    <source>
        <dbReference type="ARBA" id="ARBA00004196"/>
    </source>
</evidence>
<dbReference type="PANTHER" id="PTHR30158:SF23">
    <property type="entry name" value="MULTIDRUG RESISTANCE PROTEIN MEXA"/>
    <property type="match status" value="1"/>
</dbReference>
<accession>A0A1M5CS19</accession>
<dbReference type="InterPro" id="IPR058625">
    <property type="entry name" value="MdtA-like_BSH"/>
</dbReference>
<dbReference type="SUPFAM" id="SSF111369">
    <property type="entry name" value="HlyD-like secretion proteins"/>
    <property type="match status" value="1"/>
</dbReference>
<dbReference type="AlphaFoldDB" id="A0A1M5CS19"/>
<dbReference type="Proteomes" id="UP000184509">
    <property type="component" value="Unassembled WGS sequence"/>
</dbReference>